<dbReference type="EMBL" id="JAAALK010000287">
    <property type="protein sequence ID" value="KAG8058648.1"/>
    <property type="molecule type" value="Genomic_DNA"/>
</dbReference>
<feature type="region of interest" description="Disordered" evidence="1">
    <location>
        <begin position="1"/>
        <end position="41"/>
    </location>
</feature>
<dbReference type="AlphaFoldDB" id="A0A8J5RUZ1"/>
<feature type="region of interest" description="Disordered" evidence="1">
    <location>
        <begin position="82"/>
        <end position="112"/>
    </location>
</feature>
<reference evidence="2" key="2">
    <citation type="submission" date="2021-02" db="EMBL/GenBank/DDBJ databases">
        <authorList>
            <person name="Kimball J.A."/>
            <person name="Haas M.W."/>
            <person name="Macchietto M."/>
            <person name="Kono T."/>
            <person name="Duquette J."/>
            <person name="Shao M."/>
        </authorList>
    </citation>
    <scope>NUCLEOTIDE SEQUENCE</scope>
    <source>
        <tissue evidence="2">Fresh leaf tissue</tissue>
    </source>
</reference>
<dbReference type="Proteomes" id="UP000729402">
    <property type="component" value="Unassembled WGS sequence"/>
</dbReference>
<evidence type="ECO:0000256" key="1">
    <source>
        <dbReference type="SAM" id="MobiDB-lite"/>
    </source>
</evidence>
<dbReference type="OrthoDB" id="713397at2759"/>
<sequence>MQPRRRNAGDQRLRDAANGEQRSRCVGVRAGADSGSARSKFPVIPTVNHPAASSQIDVLAQCNSFSLPRGSKRKFDGLSLGLGNSSSSESSKQSMGTGCTISSSKGSDDGSSTDLSLNYFTLGNEGISSLDKRAYDPGRALGKAGLNLELSLSSQSAITGTDFTAATEHNSPIVQPYIMNLVPAVDEGSTSARRPSGAPAPTLPQLPKSPLMAVVVVAAMKDAEEQQEENLAAVLNMVVAKGVNMRTVQRVQKGAQACVLPMEVGTAASMLVAEKVLKVALISARLMVVARDAHTLIVPRVPREVHHSARAMEEANAVQLKVVQRVCMVEPNAVLPMEAGSVVWY</sequence>
<proteinExistence type="predicted"/>
<accession>A0A8J5RUZ1</accession>
<gene>
    <name evidence="2" type="ORF">GUJ93_ZPchr0002g23109</name>
</gene>
<evidence type="ECO:0000313" key="3">
    <source>
        <dbReference type="Proteomes" id="UP000729402"/>
    </source>
</evidence>
<organism evidence="2 3">
    <name type="scientific">Zizania palustris</name>
    <name type="common">Northern wild rice</name>
    <dbReference type="NCBI Taxonomy" id="103762"/>
    <lineage>
        <taxon>Eukaryota</taxon>
        <taxon>Viridiplantae</taxon>
        <taxon>Streptophyta</taxon>
        <taxon>Embryophyta</taxon>
        <taxon>Tracheophyta</taxon>
        <taxon>Spermatophyta</taxon>
        <taxon>Magnoliopsida</taxon>
        <taxon>Liliopsida</taxon>
        <taxon>Poales</taxon>
        <taxon>Poaceae</taxon>
        <taxon>BOP clade</taxon>
        <taxon>Oryzoideae</taxon>
        <taxon>Oryzeae</taxon>
        <taxon>Zizaniinae</taxon>
        <taxon>Zizania</taxon>
    </lineage>
</organism>
<protein>
    <submittedName>
        <fullName evidence="2">Uncharacterized protein</fullName>
    </submittedName>
</protein>
<name>A0A8J5RUZ1_ZIZPA</name>
<feature type="compositionally biased region" description="Basic and acidic residues" evidence="1">
    <location>
        <begin position="7"/>
        <end position="23"/>
    </location>
</feature>
<reference evidence="2" key="1">
    <citation type="journal article" date="2021" name="bioRxiv">
        <title>Whole Genome Assembly and Annotation of Northern Wild Rice, Zizania palustris L., Supports a Whole Genome Duplication in the Zizania Genus.</title>
        <authorList>
            <person name="Haas M."/>
            <person name="Kono T."/>
            <person name="Macchietto M."/>
            <person name="Millas R."/>
            <person name="McGilp L."/>
            <person name="Shao M."/>
            <person name="Duquette J."/>
            <person name="Hirsch C.N."/>
            <person name="Kimball J."/>
        </authorList>
    </citation>
    <scope>NUCLEOTIDE SEQUENCE</scope>
    <source>
        <tissue evidence="2">Fresh leaf tissue</tissue>
    </source>
</reference>
<keyword evidence="3" id="KW-1185">Reference proteome</keyword>
<comment type="caution">
    <text evidence="2">The sequence shown here is derived from an EMBL/GenBank/DDBJ whole genome shotgun (WGS) entry which is preliminary data.</text>
</comment>
<evidence type="ECO:0000313" key="2">
    <source>
        <dbReference type="EMBL" id="KAG8058648.1"/>
    </source>
</evidence>